<keyword evidence="2" id="KW-1185">Reference proteome</keyword>
<dbReference type="EMBL" id="CAKASE010000052">
    <property type="protein sequence ID" value="CAG9565100.1"/>
    <property type="molecule type" value="Genomic_DNA"/>
</dbReference>
<proteinExistence type="predicted"/>
<sequence length="69" mass="7280">MVRSPRTGANRYRCGIYKSSAACPPPPRTPPAAVCALACVRALPAPLVRVSVCERARVSGCVRRAAGRT</sequence>
<gene>
    <name evidence="1" type="ORF">DCHRY22_LOCUS6006</name>
</gene>
<organism evidence="1 2">
    <name type="scientific">Danaus chrysippus</name>
    <name type="common">African queen</name>
    <dbReference type="NCBI Taxonomy" id="151541"/>
    <lineage>
        <taxon>Eukaryota</taxon>
        <taxon>Metazoa</taxon>
        <taxon>Ecdysozoa</taxon>
        <taxon>Arthropoda</taxon>
        <taxon>Hexapoda</taxon>
        <taxon>Insecta</taxon>
        <taxon>Pterygota</taxon>
        <taxon>Neoptera</taxon>
        <taxon>Endopterygota</taxon>
        <taxon>Lepidoptera</taxon>
        <taxon>Glossata</taxon>
        <taxon>Ditrysia</taxon>
        <taxon>Papilionoidea</taxon>
        <taxon>Nymphalidae</taxon>
        <taxon>Danainae</taxon>
        <taxon>Danaini</taxon>
        <taxon>Danaina</taxon>
        <taxon>Danaus</taxon>
        <taxon>Anosia</taxon>
    </lineage>
</organism>
<evidence type="ECO:0000313" key="1">
    <source>
        <dbReference type="EMBL" id="CAG9565100.1"/>
    </source>
</evidence>
<name>A0A8J2QKX7_9NEOP</name>
<protein>
    <submittedName>
        <fullName evidence="1">(African queen) hypothetical protein</fullName>
    </submittedName>
</protein>
<dbReference type="AlphaFoldDB" id="A0A8J2QKX7"/>
<reference evidence="1" key="1">
    <citation type="submission" date="2021-09" db="EMBL/GenBank/DDBJ databases">
        <authorList>
            <person name="Martin H S."/>
        </authorList>
    </citation>
    <scope>NUCLEOTIDE SEQUENCE</scope>
</reference>
<comment type="caution">
    <text evidence="1">The sequence shown here is derived from an EMBL/GenBank/DDBJ whole genome shotgun (WGS) entry which is preliminary data.</text>
</comment>
<accession>A0A8J2QKX7</accession>
<dbReference type="Proteomes" id="UP000789524">
    <property type="component" value="Unassembled WGS sequence"/>
</dbReference>
<evidence type="ECO:0000313" key="2">
    <source>
        <dbReference type="Proteomes" id="UP000789524"/>
    </source>
</evidence>